<dbReference type="EMBL" id="KU963261">
    <property type="protein sequence ID" value="AMS03696.1"/>
    <property type="molecule type" value="Genomic_DNA"/>
</dbReference>
<dbReference type="Proteomes" id="UP000203938">
    <property type="component" value="Segment"/>
</dbReference>
<evidence type="ECO:0000313" key="3">
    <source>
        <dbReference type="Proteomes" id="UP000203938"/>
    </source>
</evidence>
<accession>A0A142KC63</accession>
<dbReference type="KEGG" id="vg:29125626"/>
<feature type="region of interest" description="Disordered" evidence="1">
    <location>
        <begin position="46"/>
        <end position="66"/>
    </location>
</feature>
<sequence length="115" mass="12752">MAMFTLHDLGRVLEPEDFATFDQALNRTVHPLWSPRRWQIVDPAGRNAASATTVGKRRPQPPATTTETILTYGGKVVRTAPRTIRPHDIDDDDPHECPCGGCADMARARGEDDDE</sequence>
<gene>
    <name evidence="2" type="primary">61</name>
    <name evidence="2" type="ORF">SEA_BETTERKATZ_61</name>
</gene>
<evidence type="ECO:0000256" key="1">
    <source>
        <dbReference type="SAM" id="MobiDB-lite"/>
    </source>
</evidence>
<dbReference type="RefSeq" id="YP_009302818.1">
    <property type="nucleotide sequence ID" value="NC_031247.1"/>
</dbReference>
<name>A0A142KC63_9CAUD</name>
<protein>
    <submittedName>
        <fullName evidence="2">Uncharacterized protein</fullName>
    </submittedName>
</protein>
<evidence type="ECO:0000313" key="2">
    <source>
        <dbReference type="EMBL" id="AMS03696.1"/>
    </source>
</evidence>
<organism evidence="2 3">
    <name type="scientific">Gordonia phage BetterKatz</name>
    <dbReference type="NCBI Taxonomy" id="1821551"/>
    <lineage>
        <taxon>Viruses</taxon>
        <taxon>Duplodnaviria</taxon>
        <taxon>Heunggongvirae</taxon>
        <taxon>Uroviricota</taxon>
        <taxon>Caudoviricetes</taxon>
        <taxon>Betterkatzvirus</taxon>
        <taxon>Betterkatzvirus betterkatz</taxon>
    </lineage>
</organism>
<dbReference type="GeneID" id="29125626"/>
<keyword evidence="3" id="KW-1185">Reference proteome</keyword>
<dbReference type="OrthoDB" id="24168at10239"/>
<reference evidence="3" key="1">
    <citation type="submission" date="2016-03" db="EMBL/GenBank/DDBJ databases">
        <authorList>
            <person name="Berryman E.N."/>
            <person name="Forrest K.M."/>
            <person name="McHale L."/>
            <person name="Wertz A.T."/>
            <person name="Zhuang Z."/>
            <person name="Kasturiarachi N.S."/>
            <person name="Pressimone C.A."/>
            <person name="Schiebel J.G."/>
            <person name="Furbee E.C."/>
            <person name="Grubb S.R."/>
            <person name="Warner M.H."/>
            <person name="Montgomery M.T."/>
            <person name="Garlena R.A."/>
            <person name="Russell D.A."/>
            <person name="Pope W.H."/>
            <person name="Jacobs-Sera D."/>
            <person name="Hendrix R.W."/>
            <person name="Hatfull G.F."/>
        </authorList>
    </citation>
    <scope>NUCLEOTIDE SEQUENCE [LARGE SCALE GENOMIC DNA]</scope>
</reference>
<proteinExistence type="predicted"/>